<feature type="domain" description="Major facilitator superfamily (MFS) profile" evidence="7">
    <location>
        <begin position="1"/>
        <end position="415"/>
    </location>
</feature>
<evidence type="ECO:0000256" key="5">
    <source>
        <dbReference type="ARBA" id="ARBA00023136"/>
    </source>
</evidence>
<evidence type="ECO:0000313" key="9">
    <source>
        <dbReference type="Proteomes" id="UP000199182"/>
    </source>
</evidence>
<feature type="transmembrane region" description="Helical" evidence="6">
    <location>
        <begin position="7"/>
        <end position="25"/>
    </location>
</feature>
<dbReference type="Proteomes" id="UP000199182">
    <property type="component" value="Unassembled WGS sequence"/>
</dbReference>
<dbReference type="OrthoDB" id="7584869at2"/>
<gene>
    <name evidence="8" type="ORF">SAMN05192585_12634</name>
</gene>
<evidence type="ECO:0000256" key="3">
    <source>
        <dbReference type="ARBA" id="ARBA00022692"/>
    </source>
</evidence>
<feature type="transmembrane region" description="Helical" evidence="6">
    <location>
        <begin position="274"/>
        <end position="294"/>
    </location>
</feature>
<feature type="transmembrane region" description="Helical" evidence="6">
    <location>
        <begin position="303"/>
        <end position="321"/>
    </location>
</feature>
<keyword evidence="4 6" id="KW-1133">Transmembrane helix</keyword>
<evidence type="ECO:0000259" key="7">
    <source>
        <dbReference type="PROSITE" id="PS50850"/>
    </source>
</evidence>
<keyword evidence="5 6" id="KW-0472">Membrane</keyword>
<dbReference type="InterPro" id="IPR020846">
    <property type="entry name" value="MFS_dom"/>
</dbReference>
<dbReference type="RefSeq" id="WP_092641480.1">
    <property type="nucleotide sequence ID" value="NZ_FNID01000026.1"/>
</dbReference>
<dbReference type="STRING" id="258515.SAMN05192585_12634"/>
<proteinExistence type="predicted"/>
<comment type="subcellular location">
    <subcellularLocation>
        <location evidence="1">Cell membrane</location>
        <topology evidence="1">Multi-pass membrane protein</topology>
    </subcellularLocation>
</comment>
<evidence type="ECO:0000256" key="1">
    <source>
        <dbReference type="ARBA" id="ARBA00004651"/>
    </source>
</evidence>
<dbReference type="InterPro" id="IPR036259">
    <property type="entry name" value="MFS_trans_sf"/>
</dbReference>
<evidence type="ECO:0000256" key="2">
    <source>
        <dbReference type="ARBA" id="ARBA00022448"/>
    </source>
</evidence>
<organism evidence="8 9">
    <name type="scientific">Acetanaerobacterium elongatum</name>
    <dbReference type="NCBI Taxonomy" id="258515"/>
    <lineage>
        <taxon>Bacteria</taxon>
        <taxon>Bacillati</taxon>
        <taxon>Bacillota</taxon>
        <taxon>Clostridia</taxon>
        <taxon>Eubacteriales</taxon>
        <taxon>Oscillospiraceae</taxon>
        <taxon>Acetanaerobacterium</taxon>
    </lineage>
</organism>
<dbReference type="AlphaFoldDB" id="A0A1H0D437"/>
<dbReference type="PANTHER" id="PTHR23528:SF1">
    <property type="entry name" value="MAJOR FACILITATOR SUPERFAMILY (MFS) PROFILE DOMAIN-CONTAINING PROTEIN"/>
    <property type="match status" value="1"/>
</dbReference>
<keyword evidence="2" id="KW-0813">Transport</keyword>
<dbReference type="EMBL" id="FNID01000026">
    <property type="protein sequence ID" value="SDN64934.1"/>
    <property type="molecule type" value="Genomic_DNA"/>
</dbReference>
<feature type="transmembrane region" description="Helical" evidence="6">
    <location>
        <begin position="142"/>
        <end position="163"/>
    </location>
</feature>
<feature type="transmembrane region" description="Helical" evidence="6">
    <location>
        <begin position="169"/>
        <end position="193"/>
    </location>
</feature>
<sequence>MKLDYKRTLLVGLAFMTISSFWQLYDFVIPLIMLKAFHIGDTVAGVVMSLDNVLALFMLPLFGSLSDKTHTGIGRRMPYILIGTAAATVSMLLIPYATNERKITLFIVALGLVLISMALYRSPAVALMPDVTPKPLRSKGNAVINLMGAVGGIMVLGLISVLAPQKDNINYWPLFLCTAGIMIVGIVVLALTINEPKLVKKMRLDSAAMGIDVEEAQEGNETTTVQQKLPPEVKRSLIFILISISLWFMGYNAVTTAFSKYALKALDIAESRSALILMIAQITAIISFIPVGIISSKVGRKKSILFGVTVLTVVFATAAFYKAYSPLMFVSFALAGIAWASINVNSLPMVLEMSKGSNVGKYTGYYYTFSMSAQVITPILSGYLLEKVGYFTLLPYGAIFIGLAFFTMLMVKHGDSKPIMPAAKIEAFDTAD</sequence>
<reference evidence="8 9" key="1">
    <citation type="submission" date="2016-10" db="EMBL/GenBank/DDBJ databases">
        <authorList>
            <person name="de Groot N.N."/>
        </authorList>
    </citation>
    <scope>NUCLEOTIDE SEQUENCE [LARGE SCALE GENOMIC DNA]</scope>
    <source>
        <strain evidence="8 9">CGMCC 1.5012</strain>
    </source>
</reference>
<dbReference type="InterPro" id="IPR011701">
    <property type="entry name" value="MFS"/>
</dbReference>
<feature type="transmembrane region" description="Helical" evidence="6">
    <location>
        <begin position="365"/>
        <end position="384"/>
    </location>
</feature>
<feature type="transmembrane region" description="Helical" evidence="6">
    <location>
        <begin position="77"/>
        <end position="97"/>
    </location>
</feature>
<dbReference type="GO" id="GO:0005886">
    <property type="term" value="C:plasma membrane"/>
    <property type="evidence" value="ECO:0007669"/>
    <property type="project" value="UniProtKB-SubCell"/>
</dbReference>
<dbReference type="Pfam" id="PF07690">
    <property type="entry name" value="MFS_1"/>
    <property type="match status" value="1"/>
</dbReference>
<protein>
    <submittedName>
        <fullName evidence="8">Na+/melibiose symporter</fullName>
    </submittedName>
</protein>
<evidence type="ECO:0000256" key="4">
    <source>
        <dbReference type="ARBA" id="ARBA00022989"/>
    </source>
</evidence>
<feature type="transmembrane region" description="Helical" evidence="6">
    <location>
        <begin position="45"/>
        <end position="65"/>
    </location>
</feature>
<feature type="transmembrane region" description="Helical" evidence="6">
    <location>
        <begin position="327"/>
        <end position="344"/>
    </location>
</feature>
<feature type="transmembrane region" description="Helical" evidence="6">
    <location>
        <begin position="390"/>
        <end position="411"/>
    </location>
</feature>
<evidence type="ECO:0000256" key="6">
    <source>
        <dbReference type="SAM" id="Phobius"/>
    </source>
</evidence>
<dbReference type="PROSITE" id="PS50850">
    <property type="entry name" value="MFS"/>
    <property type="match status" value="1"/>
</dbReference>
<feature type="transmembrane region" description="Helical" evidence="6">
    <location>
        <begin position="103"/>
        <end position="121"/>
    </location>
</feature>
<evidence type="ECO:0000313" key="8">
    <source>
        <dbReference type="EMBL" id="SDN64934.1"/>
    </source>
</evidence>
<keyword evidence="3 6" id="KW-0812">Transmembrane</keyword>
<accession>A0A1H0D437</accession>
<dbReference type="PANTHER" id="PTHR23528">
    <property type="match status" value="1"/>
</dbReference>
<dbReference type="Gene3D" id="1.20.1250.20">
    <property type="entry name" value="MFS general substrate transporter like domains"/>
    <property type="match status" value="2"/>
</dbReference>
<dbReference type="GO" id="GO:0022857">
    <property type="term" value="F:transmembrane transporter activity"/>
    <property type="evidence" value="ECO:0007669"/>
    <property type="project" value="InterPro"/>
</dbReference>
<feature type="transmembrane region" description="Helical" evidence="6">
    <location>
        <begin position="236"/>
        <end position="254"/>
    </location>
</feature>
<dbReference type="SUPFAM" id="SSF103473">
    <property type="entry name" value="MFS general substrate transporter"/>
    <property type="match status" value="1"/>
</dbReference>
<name>A0A1H0D437_9FIRM</name>
<keyword evidence="9" id="KW-1185">Reference proteome</keyword>